<evidence type="ECO:0000313" key="1">
    <source>
        <dbReference type="EMBL" id="EWM22662.1"/>
    </source>
</evidence>
<keyword evidence="2" id="KW-1185">Reference proteome</keyword>
<evidence type="ECO:0000313" key="2">
    <source>
        <dbReference type="Proteomes" id="UP000019335"/>
    </source>
</evidence>
<sequence length="65" mass="7264">MRLYLQHARIYAPLHILHGPGGANKETYPGMKQVEDGQSSIFAFKGRSIFMLEAMVCKPDLSAKL</sequence>
<accession>W7T8C4</accession>
<gene>
    <name evidence="1" type="ORF">Naga_100023g9</name>
</gene>
<protein>
    <submittedName>
        <fullName evidence="1">Uncharacterized protein</fullName>
    </submittedName>
</protein>
<comment type="caution">
    <text evidence="1">The sequence shown here is derived from an EMBL/GenBank/DDBJ whole genome shotgun (WGS) entry which is preliminary data.</text>
</comment>
<proteinExistence type="predicted"/>
<dbReference type="AlphaFoldDB" id="W7T8C4"/>
<name>W7T8C4_9STRA</name>
<organism evidence="1 2">
    <name type="scientific">Nannochloropsis gaditana</name>
    <dbReference type="NCBI Taxonomy" id="72520"/>
    <lineage>
        <taxon>Eukaryota</taxon>
        <taxon>Sar</taxon>
        <taxon>Stramenopiles</taxon>
        <taxon>Ochrophyta</taxon>
        <taxon>Eustigmatophyceae</taxon>
        <taxon>Eustigmatales</taxon>
        <taxon>Monodopsidaceae</taxon>
        <taxon>Nannochloropsis</taxon>
    </lineage>
</organism>
<reference evidence="1 2" key="1">
    <citation type="journal article" date="2014" name="Mol. Plant">
        <title>Chromosome Scale Genome Assembly and Transcriptome Profiling of Nannochloropsis gaditana in Nitrogen Depletion.</title>
        <authorList>
            <person name="Corteggiani Carpinelli E."/>
            <person name="Telatin A."/>
            <person name="Vitulo N."/>
            <person name="Forcato C."/>
            <person name="D'Angelo M."/>
            <person name="Schiavon R."/>
            <person name="Vezzi A."/>
            <person name="Giacometti G.M."/>
            <person name="Morosinotto T."/>
            <person name="Valle G."/>
        </authorList>
    </citation>
    <scope>NUCLEOTIDE SEQUENCE [LARGE SCALE GENOMIC DNA]</scope>
    <source>
        <strain evidence="1 2">B-31</strain>
    </source>
</reference>
<dbReference type="EMBL" id="AZIL01002132">
    <property type="protein sequence ID" value="EWM22662.1"/>
    <property type="molecule type" value="Genomic_DNA"/>
</dbReference>
<dbReference type="Proteomes" id="UP000019335">
    <property type="component" value="Unassembled WGS sequence"/>
</dbReference>